<dbReference type="Gene3D" id="2.60.40.1820">
    <property type="match status" value="1"/>
</dbReference>
<feature type="domain" description="Late embryogenesis abundant protein LEA-2 subgroup" evidence="2">
    <location>
        <begin position="89"/>
        <end position="188"/>
    </location>
</feature>
<evidence type="ECO:0000313" key="3">
    <source>
        <dbReference type="EMBL" id="ONK66961.1"/>
    </source>
</evidence>
<dbReference type="InterPro" id="IPR055301">
    <property type="entry name" value="Lea14-like_2"/>
</dbReference>
<dbReference type="InterPro" id="IPR004864">
    <property type="entry name" value="LEA_2"/>
</dbReference>
<evidence type="ECO:0000313" key="4">
    <source>
        <dbReference type="Proteomes" id="UP000243459"/>
    </source>
</evidence>
<dbReference type="AlphaFoldDB" id="A0A5P1EQW7"/>
<feature type="transmembrane region" description="Helical" evidence="1">
    <location>
        <begin position="36"/>
        <end position="60"/>
    </location>
</feature>
<name>A0A5P1EQW7_ASPOF</name>
<accession>A0A5P1EQW7</accession>
<keyword evidence="1" id="KW-0812">Transmembrane</keyword>
<dbReference type="EMBL" id="CM007386">
    <property type="protein sequence ID" value="ONK66961.1"/>
    <property type="molecule type" value="Genomic_DNA"/>
</dbReference>
<dbReference type="Proteomes" id="UP000243459">
    <property type="component" value="Chromosome 6"/>
</dbReference>
<protein>
    <recommendedName>
        <fullName evidence="2">Late embryogenesis abundant protein LEA-2 subgroup domain-containing protein</fullName>
    </recommendedName>
</protein>
<dbReference type="PANTHER" id="PTHR31852">
    <property type="entry name" value="LATE EMBRYOGENESIS ABUNDANT (LEA) HYDROXYPROLINE-RICH GLYCOPROTEIN FAMILY"/>
    <property type="match status" value="1"/>
</dbReference>
<proteinExistence type="predicted"/>
<dbReference type="Gramene" id="ONK66961">
    <property type="protein sequence ID" value="ONK66961"/>
    <property type="gene ID" value="A4U43_C06F14030"/>
</dbReference>
<evidence type="ECO:0000256" key="1">
    <source>
        <dbReference type="SAM" id="Phobius"/>
    </source>
</evidence>
<evidence type="ECO:0000259" key="2">
    <source>
        <dbReference type="Pfam" id="PF03168"/>
    </source>
</evidence>
<keyword evidence="4" id="KW-1185">Reference proteome</keyword>
<gene>
    <name evidence="3" type="ORF">A4U43_C06F14030</name>
</gene>
<reference evidence="4" key="1">
    <citation type="journal article" date="2017" name="Nat. Commun.">
        <title>The asparagus genome sheds light on the origin and evolution of a young Y chromosome.</title>
        <authorList>
            <person name="Harkess A."/>
            <person name="Zhou J."/>
            <person name="Xu C."/>
            <person name="Bowers J.E."/>
            <person name="Van der Hulst R."/>
            <person name="Ayyampalayam S."/>
            <person name="Mercati F."/>
            <person name="Riccardi P."/>
            <person name="McKain M.R."/>
            <person name="Kakrana A."/>
            <person name="Tang H."/>
            <person name="Ray J."/>
            <person name="Groenendijk J."/>
            <person name="Arikit S."/>
            <person name="Mathioni S.M."/>
            <person name="Nakano M."/>
            <person name="Shan H."/>
            <person name="Telgmann-Rauber A."/>
            <person name="Kanno A."/>
            <person name="Yue Z."/>
            <person name="Chen H."/>
            <person name="Li W."/>
            <person name="Chen Y."/>
            <person name="Xu X."/>
            <person name="Zhang Y."/>
            <person name="Luo S."/>
            <person name="Chen H."/>
            <person name="Gao J."/>
            <person name="Mao Z."/>
            <person name="Pires J.C."/>
            <person name="Luo M."/>
            <person name="Kudrna D."/>
            <person name="Wing R.A."/>
            <person name="Meyers B.C."/>
            <person name="Yi K."/>
            <person name="Kong H."/>
            <person name="Lavrijsen P."/>
            <person name="Sunseri F."/>
            <person name="Falavigna A."/>
            <person name="Ye Y."/>
            <person name="Leebens-Mack J.H."/>
            <person name="Chen G."/>
        </authorList>
    </citation>
    <scope>NUCLEOTIDE SEQUENCE [LARGE SCALE GENOMIC DNA]</scope>
    <source>
        <strain evidence="4">cv. DH0086</strain>
    </source>
</reference>
<dbReference type="SUPFAM" id="SSF117070">
    <property type="entry name" value="LEA14-like"/>
    <property type="match status" value="1"/>
</dbReference>
<dbReference type="OrthoDB" id="764273at2759"/>
<organism evidence="3 4">
    <name type="scientific">Asparagus officinalis</name>
    <name type="common">Garden asparagus</name>
    <dbReference type="NCBI Taxonomy" id="4686"/>
    <lineage>
        <taxon>Eukaryota</taxon>
        <taxon>Viridiplantae</taxon>
        <taxon>Streptophyta</taxon>
        <taxon>Embryophyta</taxon>
        <taxon>Tracheophyta</taxon>
        <taxon>Spermatophyta</taxon>
        <taxon>Magnoliopsida</taxon>
        <taxon>Liliopsida</taxon>
        <taxon>Asparagales</taxon>
        <taxon>Asparagaceae</taxon>
        <taxon>Asparagoideae</taxon>
        <taxon>Asparagus</taxon>
    </lineage>
</organism>
<sequence>MYSFNNNNILPISSNPSSPAKDWPTAEKPDPRRRRICIGLSAVAMAAIAATILILAFTVYKVREPTMRLNSVNFKDLDLTKNLTVVADVSVKNPNALPFKFKSSTTTLLYRTKQVGVAYGPPGQVGARGTLRTNVTMNVISSKLVGDSKFMEDVGKGSLELETSTMVGGKVTILGIFKRHVDVMMKCSVSVEIGSQKILDQHCAQRMWL</sequence>
<keyword evidence="1" id="KW-1133">Transmembrane helix</keyword>
<keyword evidence="1" id="KW-0472">Membrane</keyword>
<dbReference type="Pfam" id="PF03168">
    <property type="entry name" value="LEA_2"/>
    <property type="match status" value="1"/>
</dbReference>